<dbReference type="PROSITE" id="PS50042">
    <property type="entry name" value="CNMP_BINDING_3"/>
    <property type="match status" value="1"/>
</dbReference>
<feature type="domain" description="Cyclic nucleotide-binding" evidence="4">
    <location>
        <begin position="10"/>
        <end position="113"/>
    </location>
</feature>
<dbReference type="Proteomes" id="UP001386437">
    <property type="component" value="Unassembled WGS sequence"/>
</dbReference>
<protein>
    <submittedName>
        <fullName evidence="6">Crp/Fnr family transcriptional regulator</fullName>
    </submittedName>
</protein>
<evidence type="ECO:0000256" key="1">
    <source>
        <dbReference type="ARBA" id="ARBA00023015"/>
    </source>
</evidence>
<evidence type="ECO:0000256" key="3">
    <source>
        <dbReference type="ARBA" id="ARBA00023163"/>
    </source>
</evidence>
<gene>
    <name evidence="6" type="ORF">H3V53_20355</name>
</gene>
<dbReference type="SUPFAM" id="SSF51206">
    <property type="entry name" value="cAMP-binding domain-like"/>
    <property type="match status" value="1"/>
</dbReference>
<dbReference type="PANTHER" id="PTHR24567">
    <property type="entry name" value="CRP FAMILY TRANSCRIPTIONAL REGULATORY PROTEIN"/>
    <property type="match status" value="1"/>
</dbReference>
<organism evidence="6 7">
    <name type="scientific">Paraburkholderia bengalensis</name>
    <dbReference type="NCBI Taxonomy" id="2747562"/>
    <lineage>
        <taxon>Bacteria</taxon>
        <taxon>Pseudomonadati</taxon>
        <taxon>Pseudomonadota</taxon>
        <taxon>Betaproteobacteria</taxon>
        <taxon>Burkholderiales</taxon>
        <taxon>Burkholderiaceae</taxon>
        <taxon>Paraburkholderia</taxon>
    </lineage>
</organism>
<dbReference type="InterPro" id="IPR050397">
    <property type="entry name" value="Env_Response_Regulators"/>
</dbReference>
<dbReference type="InterPro" id="IPR036390">
    <property type="entry name" value="WH_DNA-bd_sf"/>
</dbReference>
<evidence type="ECO:0000256" key="2">
    <source>
        <dbReference type="ARBA" id="ARBA00023125"/>
    </source>
</evidence>
<dbReference type="InterPro" id="IPR012318">
    <property type="entry name" value="HTH_CRP"/>
</dbReference>
<dbReference type="Pfam" id="PF13545">
    <property type="entry name" value="HTH_Crp_2"/>
    <property type="match status" value="1"/>
</dbReference>
<keyword evidence="7" id="KW-1185">Reference proteome</keyword>
<dbReference type="SUPFAM" id="SSF46785">
    <property type="entry name" value="Winged helix' DNA-binding domain"/>
    <property type="match status" value="1"/>
</dbReference>
<dbReference type="Gene3D" id="1.10.10.10">
    <property type="entry name" value="Winged helix-like DNA-binding domain superfamily/Winged helix DNA-binding domain"/>
    <property type="match status" value="1"/>
</dbReference>
<keyword evidence="3" id="KW-0804">Transcription</keyword>
<dbReference type="InterPro" id="IPR014710">
    <property type="entry name" value="RmlC-like_jellyroll"/>
</dbReference>
<evidence type="ECO:0000259" key="5">
    <source>
        <dbReference type="PROSITE" id="PS51063"/>
    </source>
</evidence>
<dbReference type="PANTHER" id="PTHR24567:SF68">
    <property type="entry name" value="DNA-BINDING TRANSCRIPTIONAL DUAL REGULATOR CRP"/>
    <property type="match status" value="1"/>
</dbReference>
<dbReference type="Gene3D" id="2.60.120.10">
    <property type="entry name" value="Jelly Rolls"/>
    <property type="match status" value="1"/>
</dbReference>
<dbReference type="Pfam" id="PF00027">
    <property type="entry name" value="cNMP_binding"/>
    <property type="match status" value="1"/>
</dbReference>
<dbReference type="InterPro" id="IPR036388">
    <property type="entry name" value="WH-like_DNA-bd_sf"/>
</dbReference>
<comment type="caution">
    <text evidence="6">The sequence shown here is derived from an EMBL/GenBank/DDBJ whole genome shotgun (WGS) entry which is preliminary data.</text>
</comment>
<sequence length="225" mass="24502">MNQLLREQALFSCATDEEIKSAAPLVRVTRFKPGEYVAFAGDTNSPIFMLLKGELRSFVTGEDGREIPMLTYSAGQTFGVATIIQRAALPWNMAAVTACTVATLSRAHAVTLLRSPAIALSASRLMSADLFNMVQRYTMKGLSRAGARISALIASSIRDHKPEEWPAVEMPDQATVAALAKVSRETVSRVLKSLEAKGVIVRIGRRLRIRDMAMLQRIAAGLEPV</sequence>
<dbReference type="SMART" id="SM00100">
    <property type="entry name" value="cNMP"/>
    <property type="match status" value="1"/>
</dbReference>
<evidence type="ECO:0000259" key="4">
    <source>
        <dbReference type="PROSITE" id="PS50042"/>
    </source>
</evidence>
<dbReference type="InterPro" id="IPR000595">
    <property type="entry name" value="cNMP-bd_dom"/>
</dbReference>
<dbReference type="PROSITE" id="PS51063">
    <property type="entry name" value="HTH_CRP_2"/>
    <property type="match status" value="1"/>
</dbReference>
<keyword evidence="2" id="KW-0238">DNA-binding</keyword>
<reference evidence="6 7" key="1">
    <citation type="journal article" date="2022" name="Arch. Microbiol.">
        <title>Paraburkholderia bengalensis sp. nov. isolated from roots of Oryza sativa, IR64.</title>
        <authorList>
            <person name="Nag P."/>
            <person name="Mondal N."/>
            <person name="Sarkar J."/>
            <person name="Das S."/>
        </authorList>
    </citation>
    <scope>NUCLEOTIDE SEQUENCE [LARGE SCALE GENOMIC DNA]</scope>
    <source>
        <strain evidence="6 7">IR64_4_BI</strain>
    </source>
</reference>
<keyword evidence="1" id="KW-0805">Transcription regulation</keyword>
<dbReference type="InterPro" id="IPR018490">
    <property type="entry name" value="cNMP-bd_dom_sf"/>
</dbReference>
<dbReference type="CDD" id="cd00038">
    <property type="entry name" value="CAP_ED"/>
    <property type="match status" value="1"/>
</dbReference>
<proteinExistence type="predicted"/>
<accession>A0ABU8IVA3</accession>
<name>A0ABU8IVA3_9BURK</name>
<dbReference type="RefSeq" id="WP_336599530.1">
    <property type="nucleotide sequence ID" value="NZ_JACFYJ010000034.1"/>
</dbReference>
<evidence type="ECO:0000313" key="6">
    <source>
        <dbReference type="EMBL" id="MEI5999475.1"/>
    </source>
</evidence>
<evidence type="ECO:0000313" key="7">
    <source>
        <dbReference type="Proteomes" id="UP001386437"/>
    </source>
</evidence>
<feature type="domain" description="HTH crp-type" evidence="5">
    <location>
        <begin position="143"/>
        <end position="213"/>
    </location>
</feature>
<dbReference type="EMBL" id="JACFYJ010000034">
    <property type="protein sequence ID" value="MEI5999475.1"/>
    <property type="molecule type" value="Genomic_DNA"/>
</dbReference>